<proteinExistence type="predicted"/>
<evidence type="ECO:0000256" key="1">
    <source>
        <dbReference type="SAM" id="SignalP"/>
    </source>
</evidence>
<keyword evidence="1" id="KW-0732">Signal</keyword>
<dbReference type="OrthoDB" id="9778494at2"/>
<feature type="signal peptide" evidence="1">
    <location>
        <begin position="1"/>
        <end position="22"/>
    </location>
</feature>
<keyword evidence="3" id="KW-1185">Reference proteome</keyword>
<organism evidence="2 3">
    <name type="scientific">Pandoraea terrae</name>
    <dbReference type="NCBI Taxonomy" id="1537710"/>
    <lineage>
        <taxon>Bacteria</taxon>
        <taxon>Pseudomonadati</taxon>
        <taxon>Pseudomonadota</taxon>
        <taxon>Betaproteobacteria</taxon>
        <taxon>Burkholderiales</taxon>
        <taxon>Burkholderiaceae</taxon>
        <taxon>Pandoraea</taxon>
    </lineage>
</organism>
<protein>
    <submittedName>
        <fullName evidence="2">Uncharacterized protein</fullName>
    </submittedName>
</protein>
<sequence>MRLTTLVAAASLSFALAVPAGAHDVEEHTGHLGTVSFANSCDSKVQSELQRAFAMLHSFWFSAGEKAFRHVLEDDPSCGVATFGIAAILMNNPLAGQGASPKAAESAQAAINLGRRRHQNAARA</sequence>
<dbReference type="Proteomes" id="UP000414233">
    <property type="component" value="Unassembled WGS sequence"/>
</dbReference>
<dbReference type="RefSeq" id="WP_150698350.1">
    <property type="nucleotide sequence ID" value="NZ_CABPRZ010000015.1"/>
</dbReference>
<dbReference type="EMBL" id="CABPRZ010000015">
    <property type="protein sequence ID" value="VVE30417.1"/>
    <property type="molecule type" value="Genomic_DNA"/>
</dbReference>
<accession>A0A5E4X2A1</accession>
<name>A0A5E4X2A1_9BURK</name>
<gene>
    <name evidence="2" type="ORF">PTE30175_03524</name>
</gene>
<evidence type="ECO:0000313" key="3">
    <source>
        <dbReference type="Proteomes" id="UP000414233"/>
    </source>
</evidence>
<reference evidence="2 3" key="1">
    <citation type="submission" date="2019-08" db="EMBL/GenBank/DDBJ databases">
        <authorList>
            <person name="Peeters C."/>
        </authorList>
    </citation>
    <scope>NUCLEOTIDE SEQUENCE [LARGE SCALE GENOMIC DNA]</scope>
    <source>
        <strain evidence="2 3">LMG 30175</strain>
    </source>
</reference>
<evidence type="ECO:0000313" key="2">
    <source>
        <dbReference type="EMBL" id="VVE30417.1"/>
    </source>
</evidence>
<feature type="chain" id="PRO_5023061692" evidence="1">
    <location>
        <begin position="23"/>
        <end position="124"/>
    </location>
</feature>
<dbReference type="AlphaFoldDB" id="A0A5E4X2A1"/>